<dbReference type="OrthoDB" id="9791898at2"/>
<accession>A0A518HM28</accession>
<dbReference type="InterPro" id="IPR025984">
    <property type="entry name" value="DCTPP"/>
</dbReference>
<sequence>MTSSSIDPSSRDASTSVQALRDLVEQFVAERHWHSFHNPKNLAMSLGIETGELMEHFQWLTLEEAADVQHDAAKKHDVGEELADCLAYVLAIANAMQIDLSSTLAKKMIRNAEKYPPP</sequence>
<dbReference type="EMBL" id="CP037423">
    <property type="protein sequence ID" value="QDV41911.1"/>
    <property type="molecule type" value="Genomic_DNA"/>
</dbReference>
<reference evidence="1 2" key="1">
    <citation type="submission" date="2019-03" db="EMBL/GenBank/DDBJ databases">
        <title>Deep-cultivation of Planctomycetes and their phenomic and genomic characterization uncovers novel biology.</title>
        <authorList>
            <person name="Wiegand S."/>
            <person name="Jogler M."/>
            <person name="Boedeker C."/>
            <person name="Pinto D."/>
            <person name="Vollmers J."/>
            <person name="Rivas-Marin E."/>
            <person name="Kohn T."/>
            <person name="Peeters S.H."/>
            <person name="Heuer A."/>
            <person name="Rast P."/>
            <person name="Oberbeckmann S."/>
            <person name="Bunk B."/>
            <person name="Jeske O."/>
            <person name="Meyerdierks A."/>
            <person name="Storesund J.E."/>
            <person name="Kallscheuer N."/>
            <person name="Luecker S."/>
            <person name="Lage O.M."/>
            <person name="Pohl T."/>
            <person name="Merkel B.J."/>
            <person name="Hornburger P."/>
            <person name="Mueller R.-W."/>
            <person name="Bruemmer F."/>
            <person name="Labrenz M."/>
            <person name="Spormann A.M."/>
            <person name="Op den Camp H."/>
            <person name="Overmann J."/>
            <person name="Amann R."/>
            <person name="Jetten M.S.M."/>
            <person name="Mascher T."/>
            <person name="Medema M.H."/>
            <person name="Devos D.P."/>
            <person name="Kaster A.-K."/>
            <person name="Ovreas L."/>
            <person name="Rohde M."/>
            <person name="Galperin M.Y."/>
            <person name="Jogler C."/>
        </authorList>
    </citation>
    <scope>NUCLEOTIDE SEQUENCE [LARGE SCALE GENOMIC DNA]</scope>
    <source>
        <strain evidence="1 2">Enr13</strain>
    </source>
</reference>
<dbReference type="InterPro" id="IPR052555">
    <property type="entry name" value="dCTP_Pyrophosphatase"/>
</dbReference>
<dbReference type="RefSeq" id="WP_145385577.1">
    <property type="nucleotide sequence ID" value="NZ_CP037423.1"/>
</dbReference>
<dbReference type="PIRSF" id="PIRSF029826">
    <property type="entry name" value="UCP029826_pph"/>
    <property type="match status" value="1"/>
</dbReference>
<gene>
    <name evidence="1" type="ORF">Enr13x_17540</name>
</gene>
<keyword evidence="1" id="KW-0378">Hydrolase</keyword>
<dbReference type="GO" id="GO:0009143">
    <property type="term" value="P:nucleoside triphosphate catabolic process"/>
    <property type="evidence" value="ECO:0007669"/>
    <property type="project" value="InterPro"/>
</dbReference>
<dbReference type="Gene3D" id="1.10.287.1080">
    <property type="entry name" value="MazG-like"/>
    <property type="match status" value="1"/>
</dbReference>
<dbReference type="Proteomes" id="UP000319004">
    <property type="component" value="Chromosome"/>
</dbReference>
<keyword evidence="2" id="KW-1185">Reference proteome</keyword>
<evidence type="ECO:0000313" key="2">
    <source>
        <dbReference type="Proteomes" id="UP000319004"/>
    </source>
</evidence>
<dbReference type="PANTHER" id="PTHR46523">
    <property type="entry name" value="DCTP PYROPHOSPHATASE 1"/>
    <property type="match status" value="1"/>
</dbReference>
<organism evidence="1 2">
    <name type="scientific">Stieleria neptunia</name>
    <dbReference type="NCBI Taxonomy" id="2527979"/>
    <lineage>
        <taxon>Bacteria</taxon>
        <taxon>Pseudomonadati</taxon>
        <taxon>Planctomycetota</taxon>
        <taxon>Planctomycetia</taxon>
        <taxon>Pirellulales</taxon>
        <taxon>Pirellulaceae</taxon>
        <taxon>Stieleria</taxon>
    </lineage>
</organism>
<proteinExistence type="predicted"/>
<dbReference type="GO" id="GO:0047429">
    <property type="term" value="F:nucleoside triphosphate diphosphatase activity"/>
    <property type="evidence" value="ECO:0007669"/>
    <property type="project" value="InterPro"/>
</dbReference>
<dbReference type="KEGG" id="snep:Enr13x_17540"/>
<protein>
    <submittedName>
        <fullName evidence="1">MazG nucleotide pyrophosphohydrolase domain protein</fullName>
    </submittedName>
</protein>
<name>A0A518HM28_9BACT</name>
<dbReference type="PANTHER" id="PTHR46523:SF1">
    <property type="entry name" value="DCTP PYROPHOSPHATASE 1"/>
    <property type="match status" value="1"/>
</dbReference>
<dbReference type="Pfam" id="PF12643">
    <property type="entry name" value="MazG-like"/>
    <property type="match status" value="1"/>
</dbReference>
<evidence type="ECO:0000313" key="1">
    <source>
        <dbReference type="EMBL" id="QDV41911.1"/>
    </source>
</evidence>
<dbReference type="SUPFAM" id="SSF101386">
    <property type="entry name" value="all-alpha NTP pyrophosphatases"/>
    <property type="match status" value="1"/>
</dbReference>
<dbReference type="CDD" id="cd11537">
    <property type="entry name" value="NTP-PPase_RS21-C6_like"/>
    <property type="match status" value="1"/>
</dbReference>
<dbReference type="AlphaFoldDB" id="A0A518HM28"/>